<dbReference type="EMBL" id="JAATLI010000012">
    <property type="protein sequence ID" value="NJC19617.1"/>
    <property type="molecule type" value="Genomic_DNA"/>
</dbReference>
<evidence type="ECO:0000256" key="1">
    <source>
        <dbReference type="ARBA" id="ARBA00004442"/>
    </source>
</evidence>
<dbReference type="SUPFAM" id="SSF48452">
    <property type="entry name" value="TPR-like"/>
    <property type="match status" value="1"/>
</dbReference>
<keyword evidence="5" id="KW-0998">Cell outer membrane</keyword>
<evidence type="ECO:0000256" key="5">
    <source>
        <dbReference type="ARBA" id="ARBA00023237"/>
    </source>
</evidence>
<evidence type="ECO:0000313" key="10">
    <source>
        <dbReference type="Proteomes" id="UP000576368"/>
    </source>
</evidence>
<accession>A0A7X6BLB4</accession>
<dbReference type="Proteomes" id="UP001302374">
    <property type="component" value="Chromosome"/>
</dbReference>
<dbReference type="RefSeq" id="WP_118302002.1">
    <property type="nucleotide sequence ID" value="NZ_BMPA01000011.1"/>
</dbReference>
<dbReference type="InterPro" id="IPR011990">
    <property type="entry name" value="TPR-like_helical_dom_sf"/>
</dbReference>
<dbReference type="AlphaFoldDB" id="A0A7X6BLB4"/>
<dbReference type="EMBL" id="CP043839">
    <property type="protein sequence ID" value="WOF11537.1"/>
    <property type="molecule type" value="Genomic_DNA"/>
</dbReference>
<feature type="domain" description="RagB/SusD" evidence="6">
    <location>
        <begin position="334"/>
        <end position="488"/>
    </location>
</feature>
<comment type="similarity">
    <text evidence="2">Belongs to the SusD family.</text>
</comment>
<dbReference type="Proteomes" id="UP000576368">
    <property type="component" value="Unassembled WGS sequence"/>
</dbReference>
<reference evidence="8 10" key="2">
    <citation type="submission" date="2020-03" db="EMBL/GenBank/DDBJ databases">
        <title>Genomic Encyclopedia of Type Strains, Phase IV (KMG-IV): sequencing the most valuable type-strain genomes for metagenomic binning, comparative biology and taxonomic classification.</title>
        <authorList>
            <person name="Goeker M."/>
        </authorList>
    </citation>
    <scope>NUCLEOTIDE SEQUENCE [LARGE SCALE GENOMIC DNA]</scope>
    <source>
        <strain evidence="8 10">DSM 105722</strain>
    </source>
</reference>
<dbReference type="Pfam" id="PF14322">
    <property type="entry name" value="SusD-like_3"/>
    <property type="match status" value="1"/>
</dbReference>
<keyword evidence="3" id="KW-0732">Signal</keyword>
<name>A0A7X6BLB4_9BACT</name>
<keyword evidence="11" id="KW-1185">Reference proteome</keyword>
<dbReference type="GeneID" id="86890488"/>
<protein>
    <submittedName>
        <fullName evidence="9">RagB/SusD family nutrient uptake outer membrane protein</fullName>
    </submittedName>
</protein>
<feature type="domain" description="SusD-like N-terminal" evidence="7">
    <location>
        <begin position="22"/>
        <end position="235"/>
    </location>
</feature>
<dbReference type="CDD" id="cd08977">
    <property type="entry name" value="SusD"/>
    <property type="match status" value="1"/>
</dbReference>
<evidence type="ECO:0000313" key="11">
    <source>
        <dbReference type="Proteomes" id="UP001302374"/>
    </source>
</evidence>
<dbReference type="InterPro" id="IPR012944">
    <property type="entry name" value="SusD_RagB_dom"/>
</dbReference>
<evidence type="ECO:0000313" key="8">
    <source>
        <dbReference type="EMBL" id="NJC19617.1"/>
    </source>
</evidence>
<evidence type="ECO:0000313" key="9">
    <source>
        <dbReference type="EMBL" id="WOF11537.1"/>
    </source>
</evidence>
<evidence type="ECO:0000256" key="4">
    <source>
        <dbReference type="ARBA" id="ARBA00023136"/>
    </source>
</evidence>
<dbReference type="Pfam" id="PF07980">
    <property type="entry name" value="SusD_RagB"/>
    <property type="match status" value="1"/>
</dbReference>
<gene>
    <name evidence="9" type="ORF">F1644_04285</name>
    <name evidence="8" type="ORF">GGR15_003253</name>
</gene>
<dbReference type="GO" id="GO:0009279">
    <property type="term" value="C:cell outer membrane"/>
    <property type="evidence" value="ECO:0007669"/>
    <property type="project" value="UniProtKB-SubCell"/>
</dbReference>
<sequence>MKNIKYCIVILGMILAVGCGDFLDEYSQDEIIPSTADDLDQLLVGEAYPIVLPILSYLDLLTDDVESNYPTNSTQYQCLVTGAGVFTWAEDMYERLEENTKTPINTWEYYYARIMGCNVVLDNIDAAIGDVSKKGNVKGQALTMRAYYHFMLVNLFARPYNMEGIDLSKESGIPLMLSSAVKDEAPKRATLEQVYKQIENDLLEAAPLMKLYGQNNNSFKANDLFTYNLLSRLYLYEEKWEKVIEYADYVIERKPVLLNLSDIVMASGLFNWSFGTKNVFDEASEERIWRYSRNNEFGPFFYLYNAPVAFQASEELKDLYEKDKGGNSADLRLGCYYRSYSQSGSTRIQYGQKAITGTSKGMRVAEAYLNRAEAQIRLYLQNGNDELRKAALKDLNYLRSRRFDTRTELYKDIDKNGEALLEFCLDERRRELSFEEHRWFDLRRNGMPEIVHILTLEAGMPVTFVLEEKSDKYVLPIPRNVSDRNPNLK</sequence>
<dbReference type="Gene3D" id="1.25.40.390">
    <property type="match status" value="1"/>
</dbReference>
<dbReference type="InterPro" id="IPR033985">
    <property type="entry name" value="SusD-like_N"/>
</dbReference>
<keyword evidence="4" id="KW-0472">Membrane</keyword>
<organism evidence="8 10">
    <name type="scientific">Butyricimonas paravirosa</name>
    <dbReference type="NCBI Taxonomy" id="1472417"/>
    <lineage>
        <taxon>Bacteria</taxon>
        <taxon>Pseudomonadati</taxon>
        <taxon>Bacteroidota</taxon>
        <taxon>Bacteroidia</taxon>
        <taxon>Bacteroidales</taxon>
        <taxon>Odoribacteraceae</taxon>
        <taxon>Butyricimonas</taxon>
    </lineage>
</organism>
<dbReference type="PROSITE" id="PS51257">
    <property type="entry name" value="PROKAR_LIPOPROTEIN"/>
    <property type="match status" value="1"/>
</dbReference>
<comment type="subcellular location">
    <subcellularLocation>
        <location evidence="1">Cell outer membrane</location>
    </subcellularLocation>
</comment>
<evidence type="ECO:0000259" key="7">
    <source>
        <dbReference type="Pfam" id="PF14322"/>
    </source>
</evidence>
<reference evidence="9 11" key="1">
    <citation type="submission" date="2019-09" db="EMBL/GenBank/DDBJ databases">
        <title>Butyricimonas paravirosa DSM 105722 (=214-4 = JCM 18677 = CCUG 65563).</title>
        <authorList>
            <person name="Le Roy T."/>
            <person name="Cani P.D."/>
        </authorList>
    </citation>
    <scope>NUCLEOTIDE SEQUENCE [LARGE SCALE GENOMIC DNA]</scope>
    <source>
        <strain evidence="9 11">DSM 105722</strain>
    </source>
</reference>
<evidence type="ECO:0000256" key="3">
    <source>
        <dbReference type="ARBA" id="ARBA00022729"/>
    </source>
</evidence>
<evidence type="ECO:0000256" key="2">
    <source>
        <dbReference type="ARBA" id="ARBA00006275"/>
    </source>
</evidence>
<proteinExistence type="inferred from homology"/>
<evidence type="ECO:0000259" key="6">
    <source>
        <dbReference type="Pfam" id="PF07980"/>
    </source>
</evidence>